<dbReference type="PANTHER" id="PTHR43037">
    <property type="entry name" value="UNNAMED PRODUCT-RELATED"/>
    <property type="match status" value="1"/>
</dbReference>
<evidence type="ECO:0000256" key="3">
    <source>
        <dbReference type="SAM" id="SignalP"/>
    </source>
</evidence>
<name>A0A6A4RN28_9RHOB</name>
<keyword evidence="2" id="KW-0378">Hydrolase</keyword>
<dbReference type="EMBL" id="WSFO01000002">
    <property type="protein sequence ID" value="KAE9631451.1"/>
    <property type="molecule type" value="Genomic_DNA"/>
</dbReference>
<feature type="domain" description="Phospholipase/carboxylesterase/thioesterase" evidence="4">
    <location>
        <begin position="41"/>
        <end position="195"/>
    </location>
</feature>
<dbReference type="InterPro" id="IPR029058">
    <property type="entry name" value="AB_hydrolase_fold"/>
</dbReference>
<organism evidence="5 6">
    <name type="scientific">Parasedimentitalea maritima</name>
    <dbReference type="NCBI Taxonomy" id="2578117"/>
    <lineage>
        <taxon>Bacteria</taxon>
        <taxon>Pseudomonadati</taxon>
        <taxon>Pseudomonadota</taxon>
        <taxon>Alphaproteobacteria</taxon>
        <taxon>Rhodobacterales</taxon>
        <taxon>Paracoccaceae</taxon>
        <taxon>Parasedimentitalea</taxon>
    </lineage>
</organism>
<dbReference type="InterPro" id="IPR050955">
    <property type="entry name" value="Plant_Biomass_Hydrol_Est"/>
</dbReference>
<dbReference type="Pfam" id="PF02230">
    <property type="entry name" value="Abhydrolase_2"/>
    <property type="match status" value="1"/>
</dbReference>
<proteinExistence type="predicted"/>
<dbReference type="PANTHER" id="PTHR43037:SF5">
    <property type="entry name" value="FERULOYL ESTERASE"/>
    <property type="match status" value="1"/>
</dbReference>
<dbReference type="GO" id="GO:0016787">
    <property type="term" value="F:hydrolase activity"/>
    <property type="evidence" value="ECO:0007669"/>
    <property type="project" value="UniProtKB-KW"/>
</dbReference>
<protein>
    <submittedName>
        <fullName evidence="5">Polyhydroxybutyrate depolymerase</fullName>
    </submittedName>
</protein>
<dbReference type="InterPro" id="IPR003140">
    <property type="entry name" value="PLipase/COase/thioEstase"/>
</dbReference>
<feature type="chain" id="PRO_5025367433" evidence="3">
    <location>
        <begin position="20"/>
        <end position="269"/>
    </location>
</feature>
<evidence type="ECO:0000256" key="1">
    <source>
        <dbReference type="ARBA" id="ARBA00022729"/>
    </source>
</evidence>
<dbReference type="SUPFAM" id="SSF53474">
    <property type="entry name" value="alpha/beta-Hydrolases"/>
    <property type="match status" value="1"/>
</dbReference>
<dbReference type="Gene3D" id="3.40.50.1820">
    <property type="entry name" value="alpha/beta hydrolase"/>
    <property type="match status" value="1"/>
</dbReference>
<feature type="signal peptide" evidence="3">
    <location>
        <begin position="1"/>
        <end position="19"/>
    </location>
</feature>
<gene>
    <name evidence="5" type="ORF">GP644_03775</name>
</gene>
<reference evidence="5 6" key="1">
    <citation type="submission" date="2019-12" db="EMBL/GenBank/DDBJ databases">
        <authorList>
            <person name="Zhang Y.-J."/>
        </authorList>
    </citation>
    <scope>NUCLEOTIDE SEQUENCE [LARGE SCALE GENOMIC DNA]</scope>
    <source>
        <strain evidence="5 6">H18S-6</strain>
    </source>
</reference>
<accession>A0A6A4RN28</accession>
<dbReference type="AlphaFoldDB" id="A0A6A4RN28"/>
<evidence type="ECO:0000313" key="5">
    <source>
        <dbReference type="EMBL" id="KAE9631451.1"/>
    </source>
</evidence>
<keyword evidence="1 3" id="KW-0732">Signal</keyword>
<evidence type="ECO:0000259" key="4">
    <source>
        <dbReference type="Pfam" id="PF02230"/>
    </source>
</evidence>
<comment type="caution">
    <text evidence="5">The sequence shown here is derived from an EMBL/GenBank/DDBJ whole genome shotgun (WGS) entry which is preliminary data.</text>
</comment>
<sequence length="269" mass="29138">MKRTALALALTLWAGAAAADCAGQPGICEISGGEYHIALPEGAQRPVPVVMFLHGYGGSGAGTMGNSRMVDALKARGYAVIAPNATRRRNGNRSWVFFPGWEGRDEAAFLRDVMADAGDRFGVSKTETVLAGFSAGGFMVNYLACSNPGDFEGYASISGGFWRPQPESCAAPVRLFHTHGWADKTVPLEGRYLGEKQFQQGDIYAGLELWRDTNGCETHAPDKAWQEGTVLRRRWVCGEGADIEFALFPGGHTVPRGWADLMLDWFEAN</sequence>
<evidence type="ECO:0000313" key="6">
    <source>
        <dbReference type="Proteomes" id="UP000441586"/>
    </source>
</evidence>
<dbReference type="RefSeq" id="WP_158977163.1">
    <property type="nucleotide sequence ID" value="NZ_WSFO01000002.1"/>
</dbReference>
<dbReference type="Proteomes" id="UP000441586">
    <property type="component" value="Unassembled WGS sequence"/>
</dbReference>
<evidence type="ECO:0000256" key="2">
    <source>
        <dbReference type="ARBA" id="ARBA00022801"/>
    </source>
</evidence>